<evidence type="ECO:0000313" key="1">
    <source>
        <dbReference type="EMBL" id="MCD7459922.1"/>
    </source>
</evidence>
<sequence length="146" mass="16681">MGGICIARIGTKTRTIREQINGYANDPNYLGNDLAIHGHQNFLHNIPLIRTGIDDMFNLYGYNNVQTGGQDIEQKLEEREKEVIVLDTTRDFNRKERSTIGKISNRFAEENGKKWFTAERVKNEGPIHRVMIKASAITKSNETSSW</sequence>
<evidence type="ECO:0000313" key="2">
    <source>
        <dbReference type="Proteomes" id="UP000823775"/>
    </source>
</evidence>
<name>A0ABS8SM42_DATST</name>
<comment type="caution">
    <text evidence="1">The sequence shown here is derived from an EMBL/GenBank/DDBJ whole genome shotgun (WGS) entry which is preliminary data.</text>
</comment>
<protein>
    <submittedName>
        <fullName evidence="1">Uncharacterized protein</fullName>
    </submittedName>
</protein>
<reference evidence="1 2" key="1">
    <citation type="journal article" date="2021" name="BMC Genomics">
        <title>Datura genome reveals duplications of psychoactive alkaloid biosynthetic genes and high mutation rate following tissue culture.</title>
        <authorList>
            <person name="Rajewski A."/>
            <person name="Carter-House D."/>
            <person name="Stajich J."/>
            <person name="Litt A."/>
        </authorList>
    </citation>
    <scope>NUCLEOTIDE SEQUENCE [LARGE SCALE GENOMIC DNA]</scope>
    <source>
        <strain evidence="1">AR-01</strain>
    </source>
</reference>
<dbReference type="EMBL" id="JACEIK010000622">
    <property type="protein sequence ID" value="MCD7459922.1"/>
    <property type="molecule type" value="Genomic_DNA"/>
</dbReference>
<organism evidence="1 2">
    <name type="scientific">Datura stramonium</name>
    <name type="common">Jimsonweed</name>
    <name type="synonym">Common thornapple</name>
    <dbReference type="NCBI Taxonomy" id="4076"/>
    <lineage>
        <taxon>Eukaryota</taxon>
        <taxon>Viridiplantae</taxon>
        <taxon>Streptophyta</taxon>
        <taxon>Embryophyta</taxon>
        <taxon>Tracheophyta</taxon>
        <taxon>Spermatophyta</taxon>
        <taxon>Magnoliopsida</taxon>
        <taxon>eudicotyledons</taxon>
        <taxon>Gunneridae</taxon>
        <taxon>Pentapetalae</taxon>
        <taxon>asterids</taxon>
        <taxon>lamiids</taxon>
        <taxon>Solanales</taxon>
        <taxon>Solanaceae</taxon>
        <taxon>Solanoideae</taxon>
        <taxon>Datureae</taxon>
        <taxon>Datura</taxon>
    </lineage>
</organism>
<dbReference type="Proteomes" id="UP000823775">
    <property type="component" value="Unassembled WGS sequence"/>
</dbReference>
<proteinExistence type="predicted"/>
<accession>A0ABS8SM42</accession>
<gene>
    <name evidence="1" type="ORF">HAX54_042337</name>
</gene>
<keyword evidence="2" id="KW-1185">Reference proteome</keyword>